<keyword evidence="4" id="KW-0119">Carbohydrate metabolism</keyword>
<dbReference type="EMBL" id="NIDF01000055">
    <property type="protein sequence ID" value="TYJ54692.1"/>
    <property type="molecule type" value="Genomic_DNA"/>
</dbReference>
<dbReference type="PROSITE" id="PS01095">
    <property type="entry name" value="GH18_1"/>
    <property type="match status" value="1"/>
</dbReference>
<comment type="caution">
    <text evidence="11">The sequence shown here is derived from an EMBL/GenBank/DDBJ whole genome shotgun (WGS) entry which is preliminary data.</text>
</comment>
<evidence type="ECO:0000256" key="4">
    <source>
        <dbReference type="ARBA" id="ARBA00023277"/>
    </source>
</evidence>
<evidence type="ECO:0000313" key="12">
    <source>
        <dbReference type="Proteomes" id="UP000322245"/>
    </source>
</evidence>
<keyword evidence="2 7" id="KW-0378">Hydrolase</keyword>
<evidence type="ECO:0000313" key="11">
    <source>
        <dbReference type="EMBL" id="TYJ54692.1"/>
    </source>
</evidence>
<dbReference type="GO" id="GO:0008843">
    <property type="term" value="F:endochitinase activity"/>
    <property type="evidence" value="ECO:0007669"/>
    <property type="project" value="UniProtKB-EC"/>
</dbReference>
<feature type="region of interest" description="Disordered" evidence="8">
    <location>
        <begin position="172"/>
        <end position="441"/>
    </location>
</feature>
<feature type="compositionally biased region" description="Acidic residues" evidence="8">
    <location>
        <begin position="275"/>
        <end position="326"/>
    </location>
</feature>
<dbReference type="GO" id="GO:0006032">
    <property type="term" value="P:chitin catabolic process"/>
    <property type="evidence" value="ECO:0007669"/>
    <property type="project" value="UniProtKB-KW"/>
</dbReference>
<feature type="compositionally biased region" description="Low complexity" evidence="8">
    <location>
        <begin position="219"/>
        <end position="274"/>
    </location>
</feature>
<reference evidence="11 12" key="1">
    <citation type="submission" date="2017-05" db="EMBL/GenBank/DDBJ databases">
        <title>The Genome Sequence of Tsuchiyaea wingfieldii DSM 27421.</title>
        <authorList>
            <person name="Cuomo C."/>
            <person name="Passer A."/>
            <person name="Billmyre B."/>
            <person name="Heitman J."/>
        </authorList>
    </citation>
    <scope>NUCLEOTIDE SEQUENCE [LARGE SCALE GENOMIC DNA]</scope>
    <source>
        <strain evidence="11 12">DSM 27421</strain>
    </source>
</reference>
<feature type="signal peptide" evidence="9">
    <location>
        <begin position="1"/>
        <end position="16"/>
    </location>
</feature>
<evidence type="ECO:0000256" key="6">
    <source>
        <dbReference type="ARBA" id="ARBA00023326"/>
    </source>
</evidence>
<evidence type="ECO:0000256" key="2">
    <source>
        <dbReference type="ARBA" id="ARBA00022801"/>
    </source>
</evidence>
<evidence type="ECO:0000256" key="7">
    <source>
        <dbReference type="RuleBase" id="RU000489"/>
    </source>
</evidence>
<evidence type="ECO:0000256" key="9">
    <source>
        <dbReference type="SAM" id="SignalP"/>
    </source>
</evidence>
<dbReference type="InterPro" id="IPR017853">
    <property type="entry name" value="GH"/>
</dbReference>
<dbReference type="Proteomes" id="UP000322245">
    <property type="component" value="Unassembled WGS sequence"/>
</dbReference>
<sequence length="762" mass="79541">MYYATAILSLLALVEAAGPHHGSNRLHRRHHARAALSGGSVAPPPLPVNLHVEAPAKRDDDSCTHGDWNCVGSDLQRCVWGDWTSIRNCTGDNIVCSTQDNAIGCVWTWNVDSSATPTSGAESATASLATVTGSLEYNATSALSASEASATASQVANSTLTGAIAAASPTTTGYASNVTSTNSTTTDEDDEDCDEDEEEDEDEEGEDEDCGDDDEDYTSTSSVVAASSSVASQSSASSDIGNAAAYATAQASSSSVDPTVSSSSATASASSSSQDDGDNESDDDEDSDYDEDDDEDDDSDDDDDEDDDEDEDDEDEDDEDCDDEDSSSSASVSASASVSSSFDSSVPTITDSASTANATETSAIGDGLYAPGQDSTSSSASETAWDTASSSSSKTHWWNSWNTKSSSASEASATASGSESASSTDSWSSDPTASSSSSDADSWNWWGSSSDSASTASASQSSTGATASASSSASSNTSSSNTSSTTWSAPHYVIYADESLSKMPSASELSSYNRFILAFWQYDGGAVDDVQTWADFDESYRNEVITEYHNAGIALMISAFGSEDTPTTSDADAKTVAQDLAAFVKQYNLDGVDIDYEDMSAMNSAQGAAWIVTLQTELRSLLPSPYIISHAPVAPWFTSASDYSDGAYVTVHQSVGDTIDFYSVQYYNQGDDQYVSCDTLITNSGSEWPSTSVFELNSYTGIPLEKIVIGKPLDSSAADNGFMSAADLAVCVAEAIAKGWNGGVMFWEWTSQAPSVMATVRG</sequence>
<dbReference type="Pfam" id="PF00704">
    <property type="entry name" value="Glyco_hydro_18"/>
    <property type="match status" value="1"/>
</dbReference>
<keyword evidence="3" id="KW-0146">Chitin degradation</keyword>
<proteinExistence type="predicted"/>
<protein>
    <recommendedName>
        <fullName evidence="10">GH18 domain-containing protein</fullName>
    </recommendedName>
</protein>
<feature type="compositionally biased region" description="Low complexity" evidence="8">
    <location>
        <begin position="375"/>
        <end position="441"/>
    </location>
</feature>
<name>A0A5D3AV12_9TREE</name>
<dbReference type="CDD" id="cd00598">
    <property type="entry name" value="GH18_chitinase-like"/>
    <property type="match status" value="1"/>
</dbReference>
<feature type="region of interest" description="Disordered" evidence="8">
    <location>
        <begin position="456"/>
        <end position="486"/>
    </location>
</feature>
<feature type="domain" description="GH18" evidence="10">
    <location>
        <begin position="490"/>
        <end position="762"/>
    </location>
</feature>
<dbReference type="SUPFAM" id="SSF51445">
    <property type="entry name" value="(Trans)glycosidases"/>
    <property type="match status" value="1"/>
</dbReference>
<organism evidence="11 12">
    <name type="scientific">Cryptococcus floricola</name>
    <dbReference type="NCBI Taxonomy" id="2591691"/>
    <lineage>
        <taxon>Eukaryota</taxon>
        <taxon>Fungi</taxon>
        <taxon>Dikarya</taxon>
        <taxon>Basidiomycota</taxon>
        <taxon>Agaricomycotina</taxon>
        <taxon>Tremellomycetes</taxon>
        <taxon>Tremellales</taxon>
        <taxon>Cryptococcaceae</taxon>
        <taxon>Cryptococcus</taxon>
    </lineage>
</organism>
<accession>A0A5D3AV12</accession>
<evidence type="ECO:0000259" key="10">
    <source>
        <dbReference type="PROSITE" id="PS51910"/>
    </source>
</evidence>
<feature type="compositionally biased region" description="Low complexity" evidence="8">
    <location>
        <begin position="327"/>
        <end position="363"/>
    </location>
</feature>
<dbReference type="InterPro" id="IPR001223">
    <property type="entry name" value="Glyco_hydro18_cat"/>
</dbReference>
<dbReference type="InterPro" id="IPR001579">
    <property type="entry name" value="Glyco_hydro_18_chit_AS"/>
</dbReference>
<dbReference type="GO" id="GO:0000272">
    <property type="term" value="P:polysaccharide catabolic process"/>
    <property type="evidence" value="ECO:0007669"/>
    <property type="project" value="UniProtKB-KW"/>
</dbReference>
<keyword evidence="5 7" id="KW-0326">Glycosidase</keyword>
<keyword evidence="6" id="KW-0624">Polysaccharide degradation</keyword>
<comment type="catalytic activity">
    <reaction evidence="1">
        <text>Random endo-hydrolysis of N-acetyl-beta-D-glucosaminide (1-&gt;4)-beta-linkages in chitin and chitodextrins.</text>
        <dbReference type="EC" id="3.2.1.14"/>
    </reaction>
</comment>
<gene>
    <name evidence="11" type="ORF">B9479_004631</name>
</gene>
<evidence type="ECO:0000256" key="5">
    <source>
        <dbReference type="ARBA" id="ARBA00023295"/>
    </source>
</evidence>
<dbReference type="PROSITE" id="PS51910">
    <property type="entry name" value="GH18_2"/>
    <property type="match status" value="1"/>
</dbReference>
<dbReference type="Gene3D" id="3.20.20.80">
    <property type="entry name" value="Glycosidases"/>
    <property type="match status" value="1"/>
</dbReference>
<evidence type="ECO:0000256" key="3">
    <source>
        <dbReference type="ARBA" id="ARBA00023024"/>
    </source>
</evidence>
<keyword evidence="12" id="KW-1185">Reference proteome</keyword>
<evidence type="ECO:0000256" key="1">
    <source>
        <dbReference type="ARBA" id="ARBA00000822"/>
    </source>
</evidence>
<keyword evidence="9" id="KW-0732">Signal</keyword>
<feature type="compositionally biased region" description="Low complexity" evidence="8">
    <location>
        <begin position="176"/>
        <end position="185"/>
    </location>
</feature>
<dbReference type="AlphaFoldDB" id="A0A5D3AV12"/>
<evidence type="ECO:0000256" key="8">
    <source>
        <dbReference type="SAM" id="MobiDB-lite"/>
    </source>
</evidence>
<feature type="chain" id="PRO_5023107272" description="GH18 domain-containing protein" evidence="9">
    <location>
        <begin position="17"/>
        <end position="762"/>
    </location>
</feature>
<feature type="compositionally biased region" description="Acidic residues" evidence="8">
    <location>
        <begin position="186"/>
        <end position="217"/>
    </location>
</feature>